<comment type="caution">
    <text evidence="2">The sequence shown here is derived from an EMBL/GenBank/DDBJ whole genome shotgun (WGS) entry which is preliminary data.</text>
</comment>
<dbReference type="PANTHER" id="PTHR42774">
    <property type="entry name" value="PHOSPHOTRANSFERASE SYSTEM TRANSPORT PROTEIN"/>
    <property type="match status" value="1"/>
</dbReference>
<accession>X1EIG8</accession>
<dbReference type="InterPro" id="IPR011611">
    <property type="entry name" value="PfkB_dom"/>
</dbReference>
<dbReference type="Pfam" id="PF00294">
    <property type="entry name" value="PfkB"/>
    <property type="match status" value="1"/>
</dbReference>
<evidence type="ECO:0000313" key="2">
    <source>
        <dbReference type="EMBL" id="GAH33106.1"/>
    </source>
</evidence>
<feature type="non-terminal residue" evidence="2">
    <location>
        <position position="101"/>
    </location>
</feature>
<dbReference type="InterPro" id="IPR052562">
    <property type="entry name" value="Ketohexokinase-related"/>
</dbReference>
<dbReference type="AlphaFoldDB" id="X1EIG8"/>
<dbReference type="SUPFAM" id="SSF53613">
    <property type="entry name" value="Ribokinase-like"/>
    <property type="match status" value="1"/>
</dbReference>
<dbReference type="InterPro" id="IPR029056">
    <property type="entry name" value="Ribokinase-like"/>
</dbReference>
<reference evidence="2" key="1">
    <citation type="journal article" date="2014" name="Front. Microbiol.">
        <title>High frequency of phylogenetically diverse reductive dehalogenase-homologous genes in deep subseafloor sedimentary metagenomes.</title>
        <authorList>
            <person name="Kawai M."/>
            <person name="Futagami T."/>
            <person name="Toyoda A."/>
            <person name="Takaki Y."/>
            <person name="Nishi S."/>
            <person name="Hori S."/>
            <person name="Arai W."/>
            <person name="Tsubouchi T."/>
            <person name="Morono Y."/>
            <person name="Uchiyama I."/>
            <person name="Ito T."/>
            <person name="Fujiyama A."/>
            <person name="Inagaki F."/>
            <person name="Takami H."/>
        </authorList>
    </citation>
    <scope>NUCLEOTIDE SEQUENCE</scope>
    <source>
        <strain evidence="2">Expedition CK06-06</strain>
    </source>
</reference>
<name>X1EIG8_9ZZZZ</name>
<dbReference type="EMBL" id="BARU01011769">
    <property type="protein sequence ID" value="GAH33106.1"/>
    <property type="molecule type" value="Genomic_DNA"/>
</dbReference>
<dbReference type="PANTHER" id="PTHR42774:SF3">
    <property type="entry name" value="KETOHEXOKINASE"/>
    <property type="match status" value="1"/>
</dbReference>
<protein>
    <recommendedName>
        <fullName evidence="1">Carbohydrate kinase PfkB domain-containing protein</fullName>
    </recommendedName>
</protein>
<dbReference type="Gene3D" id="3.40.1190.20">
    <property type="match status" value="1"/>
</dbReference>
<feature type="domain" description="Carbohydrate kinase PfkB" evidence="1">
    <location>
        <begin position="6"/>
        <end position="99"/>
    </location>
</feature>
<organism evidence="2">
    <name type="scientific">marine sediment metagenome</name>
    <dbReference type="NCBI Taxonomy" id="412755"/>
    <lineage>
        <taxon>unclassified sequences</taxon>
        <taxon>metagenomes</taxon>
        <taxon>ecological metagenomes</taxon>
    </lineage>
</organism>
<sequence length="101" mass="10727">MEKRIDVVCMGILVADILTSPIDRIPEAGQLASADEIFLSGGGHAHNTPISLARLGAKVAVMGKVGNDLFGNFVIEDLRKEGVDTSRITISNKYGTSKTIT</sequence>
<proteinExistence type="predicted"/>
<gene>
    <name evidence="2" type="ORF">S03H2_21985</name>
</gene>
<evidence type="ECO:0000259" key="1">
    <source>
        <dbReference type="Pfam" id="PF00294"/>
    </source>
</evidence>